<keyword evidence="6" id="KW-1015">Disulfide bond</keyword>
<feature type="transmembrane region" description="Helical" evidence="9">
    <location>
        <begin position="128"/>
        <end position="151"/>
    </location>
</feature>
<evidence type="ECO:0000256" key="1">
    <source>
        <dbReference type="ARBA" id="ARBA00004479"/>
    </source>
</evidence>
<evidence type="ECO:0000256" key="5">
    <source>
        <dbReference type="ARBA" id="ARBA00023136"/>
    </source>
</evidence>
<keyword evidence="2 9" id="KW-0812">Transmembrane</keyword>
<accession>A0A8J4X3X5</accession>
<dbReference type="PANTHER" id="PTHR11494:SF9">
    <property type="entry name" value="SI:DKEY-1H24.6"/>
    <property type="match status" value="1"/>
</dbReference>
<keyword evidence="3" id="KW-0732">Signal</keyword>
<proteinExistence type="predicted"/>
<keyword evidence="4 9" id="KW-1133">Transmembrane helix</keyword>
<evidence type="ECO:0000313" key="10">
    <source>
        <dbReference type="EMBL" id="KAF5901409.1"/>
    </source>
</evidence>
<gene>
    <name evidence="10" type="ORF">DAT39_008913</name>
</gene>
<evidence type="ECO:0000256" key="6">
    <source>
        <dbReference type="ARBA" id="ARBA00023157"/>
    </source>
</evidence>
<sequence length="152" mass="16947">HTPNFRRVPLHSNVSVPCPRFTAEEMTFTLHRGDDRLASITYGNISLIRSQESLGSIFKHSVNSSDNTTNFILVNVSLNATALYTCKAERAYPPPLVKIQEQPQIIVIVEEHGCRHAEQKVEPPTNHLPLWVGFGALSIYGLIITCIALSLR</sequence>
<dbReference type="AlphaFoldDB" id="A0A8J4X3X5"/>
<dbReference type="SUPFAM" id="SSF48726">
    <property type="entry name" value="Immunoglobulin"/>
    <property type="match status" value="1"/>
</dbReference>
<dbReference type="OrthoDB" id="8654606at2759"/>
<dbReference type="InterPro" id="IPR013783">
    <property type="entry name" value="Ig-like_fold"/>
</dbReference>
<organism evidence="10 11">
    <name type="scientific">Clarias magur</name>
    <name type="common">Asian catfish</name>
    <name type="synonym">Macropteronotus magur</name>
    <dbReference type="NCBI Taxonomy" id="1594786"/>
    <lineage>
        <taxon>Eukaryota</taxon>
        <taxon>Metazoa</taxon>
        <taxon>Chordata</taxon>
        <taxon>Craniata</taxon>
        <taxon>Vertebrata</taxon>
        <taxon>Euteleostomi</taxon>
        <taxon>Actinopterygii</taxon>
        <taxon>Neopterygii</taxon>
        <taxon>Teleostei</taxon>
        <taxon>Ostariophysi</taxon>
        <taxon>Siluriformes</taxon>
        <taxon>Clariidae</taxon>
        <taxon>Clarias</taxon>
    </lineage>
</organism>
<keyword evidence="11" id="KW-1185">Reference proteome</keyword>
<comment type="subcellular location">
    <subcellularLocation>
        <location evidence="1">Membrane</location>
        <topology evidence="1">Single-pass type I membrane protein</topology>
    </subcellularLocation>
</comment>
<name>A0A8J4X3X5_CLAMG</name>
<dbReference type="EMBL" id="QNUK01000114">
    <property type="protein sequence ID" value="KAF5901409.1"/>
    <property type="molecule type" value="Genomic_DNA"/>
</dbReference>
<comment type="caution">
    <text evidence="10">The sequence shown here is derived from an EMBL/GenBank/DDBJ whole genome shotgun (WGS) entry which is preliminary data.</text>
</comment>
<evidence type="ECO:0000256" key="9">
    <source>
        <dbReference type="SAM" id="Phobius"/>
    </source>
</evidence>
<feature type="non-terminal residue" evidence="10">
    <location>
        <position position="152"/>
    </location>
</feature>
<protein>
    <submittedName>
        <fullName evidence="10">T-cell-specific surface glycoprotein CD28-like</fullName>
    </submittedName>
</protein>
<feature type="non-terminal residue" evidence="10">
    <location>
        <position position="1"/>
    </location>
</feature>
<dbReference type="Gene3D" id="2.60.40.10">
    <property type="entry name" value="Immunoglobulins"/>
    <property type="match status" value="1"/>
</dbReference>
<evidence type="ECO:0000256" key="3">
    <source>
        <dbReference type="ARBA" id="ARBA00022729"/>
    </source>
</evidence>
<dbReference type="GO" id="GO:0009897">
    <property type="term" value="C:external side of plasma membrane"/>
    <property type="evidence" value="ECO:0007669"/>
    <property type="project" value="TreeGrafter"/>
</dbReference>
<evidence type="ECO:0000313" key="11">
    <source>
        <dbReference type="Proteomes" id="UP000727407"/>
    </source>
</evidence>
<keyword evidence="8" id="KW-0393">Immunoglobulin domain</keyword>
<dbReference type="PANTHER" id="PTHR11494">
    <property type="entry name" value="CYTOTOXIC T-LYMPHOCYTE PROTEIN"/>
    <property type="match status" value="1"/>
</dbReference>
<evidence type="ECO:0000256" key="4">
    <source>
        <dbReference type="ARBA" id="ARBA00022989"/>
    </source>
</evidence>
<evidence type="ECO:0000256" key="2">
    <source>
        <dbReference type="ARBA" id="ARBA00022692"/>
    </source>
</evidence>
<evidence type="ECO:0000256" key="8">
    <source>
        <dbReference type="ARBA" id="ARBA00023319"/>
    </source>
</evidence>
<keyword evidence="5 9" id="KW-0472">Membrane</keyword>
<dbReference type="InterPro" id="IPR036179">
    <property type="entry name" value="Ig-like_dom_sf"/>
</dbReference>
<keyword evidence="7" id="KW-0325">Glycoprotein</keyword>
<dbReference type="GO" id="GO:0042129">
    <property type="term" value="P:regulation of T cell proliferation"/>
    <property type="evidence" value="ECO:0007669"/>
    <property type="project" value="InterPro"/>
</dbReference>
<dbReference type="Proteomes" id="UP000727407">
    <property type="component" value="Unassembled WGS sequence"/>
</dbReference>
<evidence type="ECO:0000256" key="7">
    <source>
        <dbReference type="ARBA" id="ARBA00023180"/>
    </source>
</evidence>
<reference evidence="10" key="1">
    <citation type="submission" date="2020-07" db="EMBL/GenBank/DDBJ databases">
        <title>Clarias magur genome sequencing, assembly and annotation.</title>
        <authorList>
            <person name="Kushwaha B."/>
            <person name="Kumar R."/>
            <person name="Das P."/>
            <person name="Joshi C.G."/>
            <person name="Kumar D."/>
            <person name="Nagpure N.S."/>
            <person name="Pandey M."/>
            <person name="Agarwal S."/>
            <person name="Srivastava S."/>
            <person name="Singh M."/>
            <person name="Sahoo L."/>
            <person name="Jayasankar P."/>
            <person name="Meher P.K."/>
            <person name="Koringa P.G."/>
            <person name="Iquebal M.A."/>
            <person name="Das S.P."/>
            <person name="Bit A."/>
            <person name="Patnaik S."/>
            <person name="Patel N."/>
            <person name="Shah T.M."/>
            <person name="Hinsu A."/>
            <person name="Jena J.K."/>
        </authorList>
    </citation>
    <scope>NUCLEOTIDE SEQUENCE</scope>
    <source>
        <strain evidence="10">CIFAMagur01</strain>
        <tissue evidence="10">Testis</tissue>
    </source>
</reference>
<dbReference type="GO" id="GO:0050852">
    <property type="term" value="P:T cell receptor signaling pathway"/>
    <property type="evidence" value="ECO:0007669"/>
    <property type="project" value="TreeGrafter"/>
</dbReference>
<dbReference type="InterPro" id="IPR040216">
    <property type="entry name" value="CTLA4/CD28"/>
</dbReference>